<evidence type="ECO:0000256" key="1">
    <source>
        <dbReference type="SAM" id="MobiDB-lite"/>
    </source>
</evidence>
<keyword evidence="3" id="KW-1185">Reference proteome</keyword>
<proteinExistence type="predicted"/>
<comment type="caution">
    <text evidence="2">The sequence shown here is derived from an EMBL/GenBank/DDBJ whole genome shotgun (WGS) entry which is preliminary data.</text>
</comment>
<reference evidence="2 3" key="1">
    <citation type="submission" date="2012-02" db="EMBL/GenBank/DDBJ databases">
        <title>Whole genome shotgun sequence of Gordonia sputi NBRC 100414.</title>
        <authorList>
            <person name="Yoshida I."/>
            <person name="Hosoyama A."/>
            <person name="Tsuchikane K."/>
            <person name="Katsumata H."/>
            <person name="Yamazaki S."/>
            <person name="Fujita N."/>
        </authorList>
    </citation>
    <scope>NUCLEOTIDE SEQUENCE [LARGE SCALE GENOMIC DNA]</scope>
    <source>
        <strain evidence="2 3">NBRC 100414</strain>
    </source>
</reference>
<dbReference type="EMBL" id="BAFC01000023">
    <property type="protein sequence ID" value="GAB37944.1"/>
    <property type="molecule type" value="Genomic_DNA"/>
</dbReference>
<evidence type="ECO:0000313" key="3">
    <source>
        <dbReference type="Proteomes" id="UP000005845"/>
    </source>
</evidence>
<evidence type="ECO:0000313" key="2">
    <source>
        <dbReference type="EMBL" id="GAB37944.1"/>
    </source>
</evidence>
<dbReference type="AlphaFoldDB" id="H5TWT6"/>
<organism evidence="2 3">
    <name type="scientific">Gordonia sputi NBRC 100414</name>
    <dbReference type="NCBI Taxonomy" id="1089453"/>
    <lineage>
        <taxon>Bacteria</taxon>
        <taxon>Bacillati</taxon>
        <taxon>Actinomycetota</taxon>
        <taxon>Actinomycetes</taxon>
        <taxon>Mycobacteriales</taxon>
        <taxon>Gordoniaceae</taxon>
        <taxon>Gordonia</taxon>
    </lineage>
</organism>
<feature type="compositionally biased region" description="Polar residues" evidence="1">
    <location>
        <begin position="1"/>
        <end position="12"/>
    </location>
</feature>
<sequence>MAWTDGSESTGVESAPAPANTELAVSGRVAVRLESGATVRGTIFDDFADLLPGAGEVNVRADEQRIVTARRWGIAVDDGTLVFVDDAAVEALPTDHQDPATK</sequence>
<feature type="region of interest" description="Disordered" evidence="1">
    <location>
        <begin position="1"/>
        <end position="21"/>
    </location>
</feature>
<accession>H5TWT6</accession>
<protein>
    <submittedName>
        <fullName evidence="2">Uncharacterized protein</fullName>
    </submittedName>
</protein>
<gene>
    <name evidence="2" type="ORF">GOSPT_023_00130</name>
</gene>
<dbReference type="eggNOG" id="ENOG5031VWG">
    <property type="taxonomic scope" value="Bacteria"/>
</dbReference>
<dbReference type="Proteomes" id="UP000005845">
    <property type="component" value="Unassembled WGS sequence"/>
</dbReference>
<name>H5TWT6_9ACTN</name>